<dbReference type="Pfam" id="PF02563">
    <property type="entry name" value="Poly_export"/>
    <property type="match status" value="1"/>
</dbReference>
<keyword evidence="14" id="KW-0449">Lipoprotein</keyword>
<dbReference type="GO" id="GO:0046930">
    <property type="term" value="C:pore complex"/>
    <property type="evidence" value="ECO:0007669"/>
    <property type="project" value="UniProtKB-KW"/>
</dbReference>
<evidence type="ECO:0000256" key="10">
    <source>
        <dbReference type="ARBA" id="ARBA00023114"/>
    </source>
</evidence>
<comment type="subcellular location">
    <subcellularLocation>
        <location evidence="1">Cell outer membrane</location>
        <topology evidence="1">Multi-pass membrane protein</topology>
    </subcellularLocation>
</comment>
<keyword evidence="13" id="KW-0998">Cell outer membrane</keyword>
<reference evidence="18 19" key="1">
    <citation type="submission" date="2017-02" db="EMBL/GenBank/DDBJ databases">
        <authorList>
            <person name="Peterson S.W."/>
        </authorList>
    </citation>
    <scope>NUCLEOTIDE SEQUENCE [LARGE SCALE GENOMIC DNA]</scope>
    <source>
        <strain evidence="18 19">DSM 25262</strain>
    </source>
</reference>
<evidence type="ECO:0000256" key="13">
    <source>
        <dbReference type="ARBA" id="ARBA00023237"/>
    </source>
</evidence>
<dbReference type="PROSITE" id="PS51257">
    <property type="entry name" value="PROKAR_LIPOPROTEIN"/>
    <property type="match status" value="1"/>
</dbReference>
<evidence type="ECO:0000256" key="14">
    <source>
        <dbReference type="ARBA" id="ARBA00023288"/>
    </source>
</evidence>
<evidence type="ECO:0000256" key="12">
    <source>
        <dbReference type="ARBA" id="ARBA00023139"/>
    </source>
</evidence>
<evidence type="ECO:0000256" key="9">
    <source>
        <dbReference type="ARBA" id="ARBA00023065"/>
    </source>
</evidence>
<keyword evidence="9" id="KW-0406">Ion transport</keyword>
<keyword evidence="11 15" id="KW-0472">Membrane</keyword>
<evidence type="ECO:0000259" key="16">
    <source>
        <dbReference type="Pfam" id="PF02563"/>
    </source>
</evidence>
<keyword evidence="8" id="KW-0625">Polysaccharide transport</keyword>
<protein>
    <submittedName>
        <fullName evidence="18">Polysaccharide export outer membrane protein</fullName>
    </submittedName>
</protein>
<evidence type="ECO:0000256" key="4">
    <source>
        <dbReference type="ARBA" id="ARBA00022452"/>
    </source>
</evidence>
<dbReference type="Proteomes" id="UP000190961">
    <property type="component" value="Unassembled WGS sequence"/>
</dbReference>
<feature type="domain" description="Polysaccharide export protein N-terminal" evidence="16">
    <location>
        <begin position="52"/>
        <end position="148"/>
    </location>
</feature>
<dbReference type="PANTHER" id="PTHR33619">
    <property type="entry name" value="POLYSACCHARIDE EXPORT PROTEIN GFCE-RELATED"/>
    <property type="match status" value="1"/>
</dbReference>
<keyword evidence="19" id="KW-1185">Reference proteome</keyword>
<evidence type="ECO:0000256" key="3">
    <source>
        <dbReference type="ARBA" id="ARBA00022448"/>
    </source>
</evidence>
<dbReference type="InterPro" id="IPR049712">
    <property type="entry name" value="Poly_export"/>
</dbReference>
<dbReference type="GO" id="GO:0015288">
    <property type="term" value="F:porin activity"/>
    <property type="evidence" value="ECO:0007669"/>
    <property type="project" value="UniProtKB-KW"/>
</dbReference>
<keyword evidence="6 15" id="KW-0812">Transmembrane</keyword>
<sequence>MTRICLILGVLFLLLGACVPNRKIVYLQKDDLKHRDEIPKDTILRSHVLKIREYRIQPLDILSINFETLSKENDDFDFLSRLNVNSGSSSGGSSGAMLSGILVDTHGEIDYAVLGKIKVSGLTLFQAKDSIQKRASQFMPDVVVRVRMLNFRYTVLGEVNGERTVQATNTRLTMMEAIGLAGGLSELADRSHVKVLRQSGDSTKVFYVDLLKEDYIESPYYFVQQNDVIIVPPLRQRPFRRYFTNNLGIITTTISFIVLIVTLSR</sequence>
<dbReference type="GO" id="GO:0009279">
    <property type="term" value="C:cell outer membrane"/>
    <property type="evidence" value="ECO:0007669"/>
    <property type="project" value="UniProtKB-SubCell"/>
</dbReference>
<organism evidence="18 19">
    <name type="scientific">Ohtaekwangia koreensis</name>
    <dbReference type="NCBI Taxonomy" id="688867"/>
    <lineage>
        <taxon>Bacteria</taxon>
        <taxon>Pseudomonadati</taxon>
        <taxon>Bacteroidota</taxon>
        <taxon>Cytophagia</taxon>
        <taxon>Cytophagales</taxon>
        <taxon>Fulvivirgaceae</taxon>
        <taxon>Ohtaekwangia</taxon>
    </lineage>
</organism>
<dbReference type="PANTHER" id="PTHR33619:SF3">
    <property type="entry name" value="POLYSACCHARIDE EXPORT PROTEIN GFCE-RELATED"/>
    <property type="match status" value="1"/>
</dbReference>
<evidence type="ECO:0000256" key="2">
    <source>
        <dbReference type="ARBA" id="ARBA00009450"/>
    </source>
</evidence>
<dbReference type="GO" id="GO:0015159">
    <property type="term" value="F:polysaccharide transmembrane transporter activity"/>
    <property type="evidence" value="ECO:0007669"/>
    <property type="project" value="InterPro"/>
</dbReference>
<evidence type="ECO:0000256" key="1">
    <source>
        <dbReference type="ARBA" id="ARBA00004571"/>
    </source>
</evidence>
<evidence type="ECO:0000256" key="7">
    <source>
        <dbReference type="ARBA" id="ARBA00022729"/>
    </source>
</evidence>
<feature type="domain" description="SLBB" evidence="17">
    <location>
        <begin position="153"/>
        <end position="231"/>
    </location>
</feature>
<keyword evidence="12" id="KW-0564">Palmitate</keyword>
<dbReference type="GO" id="GO:0006811">
    <property type="term" value="P:monoatomic ion transport"/>
    <property type="evidence" value="ECO:0007669"/>
    <property type="project" value="UniProtKB-KW"/>
</dbReference>
<dbReference type="EMBL" id="FUZU01000003">
    <property type="protein sequence ID" value="SKC83043.1"/>
    <property type="molecule type" value="Genomic_DNA"/>
</dbReference>
<evidence type="ECO:0000259" key="17">
    <source>
        <dbReference type="Pfam" id="PF22461"/>
    </source>
</evidence>
<dbReference type="STRING" id="688867.SAMN05660236_4347"/>
<comment type="similarity">
    <text evidence="2">Belongs to the BexD/CtrA/VexA family.</text>
</comment>
<evidence type="ECO:0000256" key="8">
    <source>
        <dbReference type="ARBA" id="ARBA00023047"/>
    </source>
</evidence>
<evidence type="ECO:0000256" key="5">
    <source>
        <dbReference type="ARBA" id="ARBA00022597"/>
    </source>
</evidence>
<dbReference type="InterPro" id="IPR003715">
    <property type="entry name" value="Poly_export_N"/>
</dbReference>
<proteinExistence type="inferred from homology"/>
<feature type="transmembrane region" description="Helical" evidence="15">
    <location>
        <begin position="242"/>
        <end position="263"/>
    </location>
</feature>
<dbReference type="Gene3D" id="3.10.560.10">
    <property type="entry name" value="Outer membrane lipoprotein wza domain like"/>
    <property type="match status" value="1"/>
</dbReference>
<gene>
    <name evidence="18" type="ORF">SAMN05660236_4347</name>
</gene>
<evidence type="ECO:0000313" key="18">
    <source>
        <dbReference type="EMBL" id="SKC83043.1"/>
    </source>
</evidence>
<evidence type="ECO:0000256" key="6">
    <source>
        <dbReference type="ARBA" id="ARBA00022692"/>
    </source>
</evidence>
<dbReference type="OrthoDB" id="662756at2"/>
<keyword evidence="7" id="KW-0732">Signal</keyword>
<dbReference type="InterPro" id="IPR054765">
    <property type="entry name" value="SLBB_dom"/>
</dbReference>
<keyword evidence="5" id="KW-0762">Sugar transport</keyword>
<keyword evidence="4" id="KW-1134">Transmembrane beta strand</keyword>
<dbReference type="Pfam" id="PF22461">
    <property type="entry name" value="SLBB_2"/>
    <property type="match status" value="1"/>
</dbReference>
<accession>A0A1T5M4H6</accession>
<evidence type="ECO:0000256" key="11">
    <source>
        <dbReference type="ARBA" id="ARBA00023136"/>
    </source>
</evidence>
<name>A0A1T5M4H6_9BACT</name>
<dbReference type="RefSeq" id="WP_079688880.1">
    <property type="nucleotide sequence ID" value="NZ_FUZU01000003.1"/>
</dbReference>
<dbReference type="AlphaFoldDB" id="A0A1T5M4H6"/>
<keyword evidence="3" id="KW-0813">Transport</keyword>
<evidence type="ECO:0000313" key="19">
    <source>
        <dbReference type="Proteomes" id="UP000190961"/>
    </source>
</evidence>
<keyword evidence="10" id="KW-0626">Porin</keyword>
<keyword evidence="15" id="KW-1133">Transmembrane helix</keyword>
<evidence type="ECO:0000256" key="15">
    <source>
        <dbReference type="SAM" id="Phobius"/>
    </source>
</evidence>